<keyword evidence="2" id="KW-1185">Reference proteome</keyword>
<sequence length="327" mass="37646">MNKFFCSDYSRQIGEEIIGSATNYQTYILVECPTPWMSEAFTSKWVPDNLRILVAEVQHSKLPIRFLLIANDDSHRVKETTLLIYQKQEGLSHGYRKQEFKLPNIEQVAGVVRKWLSGGNPDFQVENSVTRDILICTHGSHDQCCARYGNPFYFHAKNTISELQFDHVRIWRSSHFGGHRFAPTAIDLPEARYYGVLDQESFRSILTRTGDIQILHKVYRGWGILPYVLQVLEREMIFSQGWNWFNNKVAGKILEQSMDNNTMLAELTYENPAGSVYTYQAKLVKDAVKTRVLKSSCHATQESLVVKYAVDNLVLVDRKVASYANNY</sequence>
<proteinExistence type="predicted"/>
<reference evidence="2" key="1">
    <citation type="submission" date="2019-02" db="EMBL/GenBank/DDBJ databases">
        <title>Draft genome sequence of Sphaerospermopsis reniformis NIES-1949.</title>
        <authorList>
            <person name="Yamaguchi H."/>
            <person name="Suzuki S."/>
            <person name="Kawachi M."/>
        </authorList>
    </citation>
    <scope>NUCLEOTIDE SEQUENCE [LARGE SCALE GENOMIC DNA]</scope>
    <source>
        <strain evidence="2">NIES-1949</strain>
    </source>
</reference>
<organism evidence="1 2">
    <name type="scientific">Sphaerospermopsis reniformis</name>
    <dbReference type="NCBI Taxonomy" id="531300"/>
    <lineage>
        <taxon>Bacteria</taxon>
        <taxon>Bacillati</taxon>
        <taxon>Cyanobacteriota</taxon>
        <taxon>Cyanophyceae</taxon>
        <taxon>Nostocales</taxon>
        <taxon>Aphanizomenonaceae</taxon>
        <taxon>Sphaerospermopsis</taxon>
    </lineage>
</organism>
<evidence type="ECO:0000313" key="1">
    <source>
        <dbReference type="EMBL" id="GCL38979.1"/>
    </source>
</evidence>
<dbReference type="EMBL" id="BJCE01000193">
    <property type="protein sequence ID" value="GCL38979.1"/>
    <property type="molecule type" value="Genomic_DNA"/>
</dbReference>
<name>A0A480A2G6_9CYAN</name>
<accession>A0A480A2G6</accession>
<gene>
    <name evidence="1" type="ORF">SR1949_40990</name>
</gene>
<comment type="caution">
    <text evidence="1">The sequence shown here is derived from an EMBL/GenBank/DDBJ whole genome shotgun (WGS) entry which is preliminary data.</text>
</comment>
<dbReference type="Gene3D" id="3.40.30.10">
    <property type="entry name" value="Glutaredoxin"/>
    <property type="match status" value="1"/>
</dbReference>
<dbReference type="Proteomes" id="UP000300142">
    <property type="component" value="Unassembled WGS sequence"/>
</dbReference>
<dbReference type="AlphaFoldDB" id="A0A480A2G6"/>
<dbReference type="RefSeq" id="WP_137668698.1">
    <property type="nucleotide sequence ID" value="NZ_BJCE01000193.1"/>
</dbReference>
<dbReference type="PIRSF" id="PIRSF035042">
    <property type="entry name" value="UCP035042_thirdx"/>
    <property type="match status" value="1"/>
</dbReference>
<evidence type="ECO:0000313" key="2">
    <source>
        <dbReference type="Proteomes" id="UP000300142"/>
    </source>
</evidence>
<dbReference type="InterPro" id="IPR009737">
    <property type="entry name" value="Aim32/Apd1-like"/>
</dbReference>
<dbReference type="Pfam" id="PF06999">
    <property type="entry name" value="Suc_Fer-like"/>
    <property type="match status" value="1"/>
</dbReference>
<dbReference type="CDD" id="cd03062">
    <property type="entry name" value="TRX_Fd_Sucrase"/>
    <property type="match status" value="1"/>
</dbReference>
<dbReference type="InterPro" id="IPR010350">
    <property type="entry name" value="Aim32/Apd1-like_bac"/>
</dbReference>
<protein>
    <submittedName>
        <fullName evidence="1">Sucraseferredoxin family protein</fullName>
    </submittedName>
</protein>
<dbReference type="InterPro" id="IPR036249">
    <property type="entry name" value="Thioredoxin-like_sf"/>
</dbReference>
<dbReference type="SUPFAM" id="SSF52833">
    <property type="entry name" value="Thioredoxin-like"/>
    <property type="match status" value="1"/>
</dbReference>